<sequence>MNNFKKTTPLLLLICLTLVFGCGNNNKSKDTVEEASETPVQERQEDAQSENHTYDITINPGSANERHLKGDIKNVSTDAGSMNNFSAYSNTENGKGIVLRIGNDDILLHGLLFQNADGSVADLFDGSEDDSEEKSNLIISIAPPSSDVQNSMSGEIKLSNITYGLKSHEGGSLGYTLVFDGQFEDYEENISQIKGRVVVKVPNYL</sequence>
<keyword evidence="4" id="KW-1185">Reference proteome</keyword>
<dbReference type="PROSITE" id="PS51257">
    <property type="entry name" value="PROKAR_LIPOPROTEIN"/>
    <property type="match status" value="1"/>
</dbReference>
<protein>
    <recommendedName>
        <fullName evidence="5">Lipoprotein</fullName>
    </recommendedName>
</protein>
<dbReference type="EMBL" id="JACGLT010000003">
    <property type="protein sequence ID" value="MBA6152013.1"/>
    <property type="molecule type" value="Genomic_DNA"/>
</dbReference>
<organism evidence="3 4">
    <name type="scientific">Gelidibacter maritimus</name>
    <dbReference type="NCBI Taxonomy" id="2761487"/>
    <lineage>
        <taxon>Bacteria</taxon>
        <taxon>Pseudomonadati</taxon>
        <taxon>Bacteroidota</taxon>
        <taxon>Flavobacteriia</taxon>
        <taxon>Flavobacteriales</taxon>
        <taxon>Flavobacteriaceae</taxon>
        <taxon>Gelidibacter</taxon>
    </lineage>
</organism>
<name>A0A7W2M3H6_9FLAO</name>
<feature type="region of interest" description="Disordered" evidence="1">
    <location>
        <begin position="29"/>
        <end position="67"/>
    </location>
</feature>
<proteinExistence type="predicted"/>
<dbReference type="RefSeq" id="WP_182203068.1">
    <property type="nucleotide sequence ID" value="NZ_JACGLT010000003.1"/>
</dbReference>
<keyword evidence="2" id="KW-0732">Signal</keyword>
<evidence type="ECO:0000256" key="2">
    <source>
        <dbReference type="SAM" id="SignalP"/>
    </source>
</evidence>
<evidence type="ECO:0000256" key="1">
    <source>
        <dbReference type="SAM" id="MobiDB-lite"/>
    </source>
</evidence>
<dbReference type="AlphaFoldDB" id="A0A7W2M3H6"/>
<feature type="compositionally biased region" description="Polar residues" evidence="1">
    <location>
        <begin position="50"/>
        <end position="62"/>
    </location>
</feature>
<gene>
    <name evidence="3" type="ORF">H3Z82_04665</name>
</gene>
<evidence type="ECO:0000313" key="3">
    <source>
        <dbReference type="EMBL" id="MBA6152013.1"/>
    </source>
</evidence>
<evidence type="ECO:0008006" key="5">
    <source>
        <dbReference type="Google" id="ProtNLM"/>
    </source>
</evidence>
<reference evidence="3 4" key="1">
    <citation type="submission" date="2020-07" db="EMBL/GenBank/DDBJ databases">
        <title>Bacterium isolated from marine sediment.</title>
        <authorList>
            <person name="Shang D."/>
        </authorList>
    </citation>
    <scope>NUCLEOTIDE SEQUENCE [LARGE SCALE GENOMIC DNA]</scope>
    <source>
        <strain evidence="3 4">F6074</strain>
    </source>
</reference>
<comment type="caution">
    <text evidence="3">The sequence shown here is derived from an EMBL/GenBank/DDBJ whole genome shotgun (WGS) entry which is preliminary data.</text>
</comment>
<evidence type="ECO:0000313" key="4">
    <source>
        <dbReference type="Proteomes" id="UP000541857"/>
    </source>
</evidence>
<dbReference type="Proteomes" id="UP000541857">
    <property type="component" value="Unassembled WGS sequence"/>
</dbReference>
<accession>A0A7W2M3H6</accession>
<feature type="signal peptide" evidence="2">
    <location>
        <begin position="1"/>
        <end position="21"/>
    </location>
</feature>
<feature type="chain" id="PRO_5030528141" description="Lipoprotein" evidence="2">
    <location>
        <begin position="22"/>
        <end position="205"/>
    </location>
</feature>